<feature type="domain" description="RRM" evidence="4">
    <location>
        <begin position="50"/>
        <end position="134"/>
    </location>
</feature>
<gene>
    <name evidence="5" type="ORF">AFUS01_LOCUS4969</name>
</gene>
<evidence type="ECO:0000259" key="4">
    <source>
        <dbReference type="PROSITE" id="PS50102"/>
    </source>
</evidence>
<name>A0A8J2JAV4_9HEXA</name>
<dbReference type="FunFam" id="3.30.70.330:FF:000022">
    <property type="entry name" value="APOBEC1 complementation factor isoform X1"/>
    <property type="match status" value="1"/>
</dbReference>
<protein>
    <recommendedName>
        <fullName evidence="4">RRM domain-containing protein</fullName>
    </recommendedName>
</protein>
<evidence type="ECO:0000256" key="3">
    <source>
        <dbReference type="SAM" id="MobiDB-lite"/>
    </source>
</evidence>
<keyword evidence="6" id="KW-1185">Reference proteome</keyword>
<dbReference type="PROSITE" id="PS50102">
    <property type="entry name" value="RRM"/>
    <property type="match status" value="3"/>
</dbReference>
<evidence type="ECO:0000256" key="1">
    <source>
        <dbReference type="ARBA" id="ARBA00022884"/>
    </source>
</evidence>
<dbReference type="EMBL" id="CAJVCH010031531">
    <property type="protein sequence ID" value="CAG7709989.1"/>
    <property type="molecule type" value="Genomic_DNA"/>
</dbReference>
<dbReference type="SMART" id="SM00360">
    <property type="entry name" value="RRM"/>
    <property type="match status" value="2"/>
</dbReference>
<evidence type="ECO:0000256" key="2">
    <source>
        <dbReference type="PROSITE-ProRule" id="PRU00176"/>
    </source>
</evidence>
<dbReference type="GO" id="GO:0003723">
    <property type="term" value="F:RNA binding"/>
    <property type="evidence" value="ECO:0007669"/>
    <property type="project" value="UniProtKB-UniRule"/>
</dbReference>
<dbReference type="OrthoDB" id="3800936at2759"/>
<dbReference type="AlphaFoldDB" id="A0A8J2JAV4"/>
<evidence type="ECO:0000313" key="5">
    <source>
        <dbReference type="EMBL" id="CAG7709989.1"/>
    </source>
</evidence>
<keyword evidence="1 2" id="KW-0694">RNA-binding</keyword>
<dbReference type="Proteomes" id="UP000708208">
    <property type="component" value="Unassembled WGS sequence"/>
</dbReference>
<dbReference type="Pfam" id="PF00076">
    <property type="entry name" value="RRM_1"/>
    <property type="match status" value="2"/>
</dbReference>
<sequence>MMIDFKGLNRGFCFVQYTNSSDAEKAITDLDNYEIVPGRRIGVVKSVDNSRLFLRGIPLDKTEQDILTEIETITDGVTKVQLGPNSGTAEMKKNRGFAYVEYQSHKAACLARRKLVSSSIRMWGRNVHVDWALDGLEVKTLHVQNISPKSSHEDLKRIFNEVSQNGVEYVKIIRKYAFIQFVTRELAMNARLALEGQEVDGAKVRINWARPVNAHNGKNNFSRKRSPSPPRSKFRNNRNQIPREKLNHPVVTNSIATSDQRAYGYPDNFDPRSNDPQRELHFMCVSQGWAEPIYIPIAIRQGQSLYYGCKVVVPHPMGQREYQTQNYYFNAVDAKTAAAEGLLRVLQGLVRPVLVALPNHYGHNVGRGPREAYNW</sequence>
<accession>A0A8J2JAV4</accession>
<feature type="domain" description="RRM" evidence="4">
    <location>
        <begin position="1"/>
        <end position="48"/>
    </location>
</feature>
<dbReference type="PANTHER" id="PTHR21245">
    <property type="entry name" value="HETEROGENEOUS NUCLEAR RIBONUCLEOPROTEIN"/>
    <property type="match status" value="1"/>
</dbReference>
<proteinExistence type="predicted"/>
<feature type="region of interest" description="Disordered" evidence="3">
    <location>
        <begin position="215"/>
        <end position="245"/>
    </location>
</feature>
<organism evidence="5 6">
    <name type="scientific">Allacma fusca</name>
    <dbReference type="NCBI Taxonomy" id="39272"/>
    <lineage>
        <taxon>Eukaryota</taxon>
        <taxon>Metazoa</taxon>
        <taxon>Ecdysozoa</taxon>
        <taxon>Arthropoda</taxon>
        <taxon>Hexapoda</taxon>
        <taxon>Collembola</taxon>
        <taxon>Symphypleona</taxon>
        <taxon>Sminthuridae</taxon>
        <taxon>Allacma</taxon>
    </lineage>
</organism>
<feature type="domain" description="RRM" evidence="4">
    <location>
        <begin position="139"/>
        <end position="211"/>
    </location>
</feature>
<reference evidence="5" key="1">
    <citation type="submission" date="2021-06" db="EMBL/GenBank/DDBJ databases">
        <authorList>
            <person name="Hodson N. C."/>
            <person name="Mongue J. A."/>
            <person name="Jaron S. K."/>
        </authorList>
    </citation>
    <scope>NUCLEOTIDE SEQUENCE</scope>
</reference>
<dbReference type="InterPro" id="IPR000504">
    <property type="entry name" value="RRM_dom"/>
</dbReference>
<feature type="compositionally biased region" description="Basic residues" evidence="3">
    <location>
        <begin position="221"/>
        <end position="236"/>
    </location>
</feature>
<comment type="caution">
    <text evidence="5">The sequence shown here is derived from an EMBL/GenBank/DDBJ whole genome shotgun (WGS) entry which is preliminary data.</text>
</comment>
<evidence type="ECO:0000313" key="6">
    <source>
        <dbReference type="Proteomes" id="UP000708208"/>
    </source>
</evidence>